<evidence type="ECO:0008006" key="5">
    <source>
        <dbReference type="Google" id="ProtNLM"/>
    </source>
</evidence>
<reference evidence="3 4" key="1">
    <citation type="journal article" date="2018" name="J. Microbiol.">
        <title>Baekduia soli gen. nov., sp. nov., a novel bacterium isolated from the soil of Baekdu Mountain and proposal of a novel family name, Baekduiaceae fam. nov.</title>
        <authorList>
            <person name="An D.S."/>
            <person name="Siddiqi M.Z."/>
            <person name="Kim K.H."/>
            <person name="Yu H.S."/>
            <person name="Im W.T."/>
        </authorList>
    </citation>
    <scope>NUCLEOTIDE SEQUENCE [LARGE SCALE GENOMIC DNA]</scope>
    <source>
        <strain evidence="3 4">BR7-21</strain>
    </source>
</reference>
<protein>
    <recommendedName>
        <fullName evidence="5">Carboxypeptidase regulatory-like domain-containing protein</fullName>
    </recommendedName>
</protein>
<evidence type="ECO:0000313" key="4">
    <source>
        <dbReference type="Proteomes" id="UP000321805"/>
    </source>
</evidence>
<dbReference type="Proteomes" id="UP000321805">
    <property type="component" value="Chromosome"/>
</dbReference>
<dbReference type="KEGG" id="bsol:FSW04_00230"/>
<sequence length="475" mass="47453">MRPLRLRASLAALAALVLLLAIAAPAFSADKPFAVVVANADGTTPSTLVAATEGTVKVTYTNLTGQQQLGSSNLVVPAALRIVSASTSQGSATVSAGTILLRNLNLAPGASLTATLRVVPDCTAQTLTWAPPVTKQANNYNGPPGNDLSLDATRSSLTTVVSGGCALRFVSTAQPANARVAQTISAQAYTPAGPPVAVEVVDAAGSRIAVDGLPVAMAIGTNAGGGTLSGTATATTVGGVASFSTLSIDKAGAGYTLRASSSTATPATSAPFSIVEVGVACAEDVDCTGSLGMTNTNAAFGGASNVSVTAIQGPFADIDAGFLTISRVGGPLDCTGYTELLSAADTFAVDFSAPDREKRVVVTIDKKVMNAVSNNGAAFLEGCFGAPFRFATKPGTPLEINGDYTPGPYPAPEYKGLLPDCGGSAVLDDPTVPGVQGAVISGAGAPCIEKRNKTGSGDGILTSRWPAGSADPRMR</sequence>
<proteinExistence type="predicted"/>
<dbReference type="OrthoDB" id="9817539at2"/>
<gene>
    <name evidence="3" type="ORF">FSW04_00230</name>
</gene>
<feature type="signal peptide" evidence="2">
    <location>
        <begin position="1"/>
        <end position="28"/>
    </location>
</feature>
<keyword evidence="2" id="KW-0732">Signal</keyword>
<dbReference type="EMBL" id="CP042430">
    <property type="protein sequence ID" value="QEC46144.1"/>
    <property type="molecule type" value="Genomic_DNA"/>
</dbReference>
<keyword evidence="4" id="KW-1185">Reference proteome</keyword>
<evidence type="ECO:0000256" key="1">
    <source>
        <dbReference type="SAM" id="MobiDB-lite"/>
    </source>
</evidence>
<organism evidence="3 4">
    <name type="scientific">Baekduia soli</name>
    <dbReference type="NCBI Taxonomy" id="496014"/>
    <lineage>
        <taxon>Bacteria</taxon>
        <taxon>Bacillati</taxon>
        <taxon>Actinomycetota</taxon>
        <taxon>Thermoleophilia</taxon>
        <taxon>Solirubrobacterales</taxon>
        <taxon>Baekduiaceae</taxon>
        <taxon>Baekduia</taxon>
    </lineage>
</organism>
<name>A0A5B8TZJ2_9ACTN</name>
<dbReference type="AlphaFoldDB" id="A0A5B8TZJ2"/>
<accession>A0A5B8TZJ2</accession>
<evidence type="ECO:0000313" key="3">
    <source>
        <dbReference type="EMBL" id="QEC46144.1"/>
    </source>
</evidence>
<feature type="region of interest" description="Disordered" evidence="1">
    <location>
        <begin position="451"/>
        <end position="475"/>
    </location>
</feature>
<dbReference type="RefSeq" id="WP_146915028.1">
    <property type="nucleotide sequence ID" value="NZ_CP042430.1"/>
</dbReference>
<evidence type="ECO:0000256" key="2">
    <source>
        <dbReference type="SAM" id="SignalP"/>
    </source>
</evidence>
<feature type="chain" id="PRO_5022662560" description="Carboxypeptidase regulatory-like domain-containing protein" evidence="2">
    <location>
        <begin position="29"/>
        <end position="475"/>
    </location>
</feature>